<dbReference type="EMBL" id="VSRR010047937">
    <property type="protein sequence ID" value="MPC78238.1"/>
    <property type="molecule type" value="Genomic_DNA"/>
</dbReference>
<evidence type="ECO:0000313" key="1">
    <source>
        <dbReference type="EMBL" id="MPC78238.1"/>
    </source>
</evidence>
<dbReference type="Proteomes" id="UP000324222">
    <property type="component" value="Unassembled WGS sequence"/>
</dbReference>
<reference evidence="1 2" key="1">
    <citation type="submission" date="2019-05" db="EMBL/GenBank/DDBJ databases">
        <title>Another draft genome of Portunus trituberculatus and its Hox gene families provides insights of decapod evolution.</title>
        <authorList>
            <person name="Jeong J.-H."/>
            <person name="Song I."/>
            <person name="Kim S."/>
            <person name="Choi T."/>
            <person name="Kim D."/>
            <person name="Ryu S."/>
            <person name="Kim W."/>
        </authorList>
    </citation>
    <scope>NUCLEOTIDE SEQUENCE [LARGE SCALE GENOMIC DNA]</scope>
    <source>
        <tissue evidence="1">Muscle</tissue>
    </source>
</reference>
<protein>
    <submittedName>
        <fullName evidence="1">Uncharacterized protein</fullName>
    </submittedName>
</protein>
<keyword evidence="2" id="KW-1185">Reference proteome</keyword>
<accession>A0A5B7IBF7</accession>
<dbReference type="AlphaFoldDB" id="A0A5B7IBF7"/>
<name>A0A5B7IBF7_PORTR</name>
<gene>
    <name evidence="1" type="ORF">E2C01_072722</name>
</gene>
<comment type="caution">
    <text evidence="1">The sequence shown here is derived from an EMBL/GenBank/DDBJ whole genome shotgun (WGS) entry which is preliminary data.</text>
</comment>
<sequence length="61" mass="7182">MREWQRRTCMRWTLDSGFSFLCERDTSPVCLPVCRIDSPVSLVFSVTYLPYLISCFRLNVS</sequence>
<organism evidence="1 2">
    <name type="scientific">Portunus trituberculatus</name>
    <name type="common">Swimming crab</name>
    <name type="synonym">Neptunus trituberculatus</name>
    <dbReference type="NCBI Taxonomy" id="210409"/>
    <lineage>
        <taxon>Eukaryota</taxon>
        <taxon>Metazoa</taxon>
        <taxon>Ecdysozoa</taxon>
        <taxon>Arthropoda</taxon>
        <taxon>Crustacea</taxon>
        <taxon>Multicrustacea</taxon>
        <taxon>Malacostraca</taxon>
        <taxon>Eumalacostraca</taxon>
        <taxon>Eucarida</taxon>
        <taxon>Decapoda</taxon>
        <taxon>Pleocyemata</taxon>
        <taxon>Brachyura</taxon>
        <taxon>Eubrachyura</taxon>
        <taxon>Portunoidea</taxon>
        <taxon>Portunidae</taxon>
        <taxon>Portuninae</taxon>
        <taxon>Portunus</taxon>
    </lineage>
</organism>
<proteinExistence type="predicted"/>
<evidence type="ECO:0000313" key="2">
    <source>
        <dbReference type="Proteomes" id="UP000324222"/>
    </source>
</evidence>